<dbReference type="InterPro" id="IPR003661">
    <property type="entry name" value="HisK_dim/P_dom"/>
</dbReference>
<dbReference type="PRINTS" id="PR00344">
    <property type="entry name" value="BCTRLSENSOR"/>
</dbReference>
<dbReference type="CDD" id="cd00130">
    <property type="entry name" value="PAS"/>
    <property type="match status" value="2"/>
</dbReference>
<keyword evidence="7" id="KW-0472">Membrane</keyword>
<dbReference type="InterPro" id="IPR005467">
    <property type="entry name" value="His_kinase_dom"/>
</dbReference>
<dbReference type="Pfam" id="PF02518">
    <property type="entry name" value="HATPase_c"/>
    <property type="match status" value="1"/>
</dbReference>
<dbReference type="SUPFAM" id="SSF47384">
    <property type="entry name" value="Homodimeric domain of signal transducing histidine kinase"/>
    <property type="match status" value="1"/>
</dbReference>
<dbReference type="SUPFAM" id="SSF55785">
    <property type="entry name" value="PYP-like sensor domain (PAS domain)"/>
    <property type="match status" value="2"/>
</dbReference>
<proteinExistence type="predicted"/>
<feature type="transmembrane region" description="Helical" evidence="7">
    <location>
        <begin position="39"/>
        <end position="58"/>
    </location>
</feature>
<keyword evidence="6" id="KW-0902">Two-component regulatory system</keyword>
<evidence type="ECO:0000313" key="11">
    <source>
        <dbReference type="Proteomes" id="UP001181355"/>
    </source>
</evidence>
<feature type="transmembrane region" description="Helical" evidence="7">
    <location>
        <begin position="194"/>
        <end position="212"/>
    </location>
</feature>
<dbReference type="InterPro" id="IPR013655">
    <property type="entry name" value="PAS_fold_3"/>
</dbReference>
<keyword evidence="4" id="KW-0808">Transferase</keyword>
<dbReference type="PROSITE" id="PS50112">
    <property type="entry name" value="PAS"/>
    <property type="match status" value="1"/>
</dbReference>
<evidence type="ECO:0000256" key="5">
    <source>
        <dbReference type="ARBA" id="ARBA00022777"/>
    </source>
</evidence>
<dbReference type="SMART" id="SM00091">
    <property type="entry name" value="PAS"/>
    <property type="match status" value="2"/>
</dbReference>
<dbReference type="Pfam" id="PF08447">
    <property type="entry name" value="PAS_3"/>
    <property type="match status" value="1"/>
</dbReference>
<dbReference type="PANTHER" id="PTHR43711">
    <property type="entry name" value="TWO-COMPONENT HISTIDINE KINASE"/>
    <property type="match status" value="1"/>
</dbReference>
<dbReference type="EMBL" id="CP133720">
    <property type="protein sequence ID" value="WMW81138.1"/>
    <property type="molecule type" value="Genomic_DNA"/>
</dbReference>
<dbReference type="Gene3D" id="3.30.565.10">
    <property type="entry name" value="Histidine kinase-like ATPase, C-terminal domain"/>
    <property type="match status" value="1"/>
</dbReference>
<dbReference type="InterPro" id="IPR000014">
    <property type="entry name" value="PAS"/>
</dbReference>
<sequence>MLLDARTVISIITISTLLIALGLALVARGPLGNIRGVSHWAIATLVQAGGWIVSGILRGQVPELWSILVGNLCIVGALVMYHLILSDFLGHRGHRKYWLFGHTALGIGLIYFTLQKNDVAVRSVLISAFVAAITLASARLLRQRARHMPSSRFMYGLYLFSGGFMLVRAFNFAFIETAPVQNAFSGSAFKDISLVIFFLFSVLLSFGFVLLCNERYAQQHHRVEGELLEKTRLFERLASQVPGTIYQYQRFENGRTCFPFASVGIEKMYELRAEDLIEDASAVLQRIHPDDTEMVVASIRESAQTLKPWRAQYRVVLPEQGLRWRSGQAQPERLPDGSVLWHGYIYDITEQAMVEARHKKLEQEVLDSYHALEASEQRLRRLMNSSIIGILQGNATGVLIEANDVLLQMLGLERRAVENSEANWFEFGQIPELTRQINAIRSLDQAESVPPFETQLVRKDGLIIPVMFGVAKLAESENEWVGFVLDLREQKRIDHLKSEFISIVSHELRTPLTSIRGAMGLLESGVMGELPPKALHLIQIAHKNSQRLTSLVNDILDMEKLATGKMRLNMQELDLRQVIEHAIESNAPYAETYQVSYQLHTQLTQAIVLADSDRIMQVLANLLSNAAKFSNQHDVVDVRLKDEPEHYVIEVEDHGRGIPAEFHDRIFGKFAQATDSSTRQKEGAGLGLHISKSLIEKMQGEIGFYSEEKMKTVFWIRLPRLMLDV</sequence>
<keyword evidence="3" id="KW-0597">Phosphoprotein</keyword>
<dbReference type="InterPro" id="IPR004358">
    <property type="entry name" value="Sig_transdc_His_kin-like_C"/>
</dbReference>
<dbReference type="Proteomes" id="UP001181355">
    <property type="component" value="Chromosome"/>
</dbReference>
<feature type="transmembrane region" description="Helical" evidence="7">
    <location>
        <begin position="64"/>
        <end position="85"/>
    </location>
</feature>
<feature type="transmembrane region" description="Helical" evidence="7">
    <location>
        <begin position="120"/>
        <end position="141"/>
    </location>
</feature>
<dbReference type="InterPro" id="IPR050736">
    <property type="entry name" value="Sensor_HK_Regulatory"/>
</dbReference>
<evidence type="ECO:0000256" key="1">
    <source>
        <dbReference type="ARBA" id="ARBA00000085"/>
    </source>
</evidence>
<evidence type="ECO:0000256" key="4">
    <source>
        <dbReference type="ARBA" id="ARBA00022679"/>
    </source>
</evidence>
<name>A0ABY9RIT4_9BURK</name>
<dbReference type="InterPro" id="IPR003594">
    <property type="entry name" value="HATPase_dom"/>
</dbReference>
<evidence type="ECO:0000313" key="10">
    <source>
        <dbReference type="EMBL" id="WMW81138.1"/>
    </source>
</evidence>
<dbReference type="SMART" id="SM00388">
    <property type="entry name" value="HisKA"/>
    <property type="match status" value="1"/>
</dbReference>
<evidence type="ECO:0000256" key="6">
    <source>
        <dbReference type="ARBA" id="ARBA00023012"/>
    </source>
</evidence>
<accession>A0ABY9RIT4</accession>
<dbReference type="PROSITE" id="PS50109">
    <property type="entry name" value="HIS_KIN"/>
    <property type="match status" value="1"/>
</dbReference>
<gene>
    <name evidence="10" type="ORF">RF679_02360</name>
</gene>
<dbReference type="GO" id="GO:0005524">
    <property type="term" value="F:ATP binding"/>
    <property type="evidence" value="ECO:0007669"/>
    <property type="project" value="UniProtKB-KW"/>
</dbReference>
<dbReference type="PANTHER" id="PTHR43711:SF30">
    <property type="entry name" value="HISTIDINE KINASE"/>
    <property type="match status" value="1"/>
</dbReference>
<evidence type="ECO:0000259" key="9">
    <source>
        <dbReference type="PROSITE" id="PS50112"/>
    </source>
</evidence>
<comment type="catalytic activity">
    <reaction evidence="1">
        <text>ATP + protein L-histidine = ADP + protein N-phospho-L-histidine.</text>
        <dbReference type="EC" id="2.7.13.3"/>
    </reaction>
</comment>
<keyword evidence="10" id="KW-0067">ATP-binding</keyword>
<dbReference type="InterPro" id="IPR036097">
    <property type="entry name" value="HisK_dim/P_sf"/>
</dbReference>
<feature type="domain" description="PAS" evidence="9">
    <location>
        <begin position="375"/>
        <end position="417"/>
    </location>
</feature>
<evidence type="ECO:0000256" key="2">
    <source>
        <dbReference type="ARBA" id="ARBA00012438"/>
    </source>
</evidence>
<dbReference type="RefSeq" id="WP_309482628.1">
    <property type="nucleotide sequence ID" value="NZ_CP133720.1"/>
</dbReference>
<evidence type="ECO:0000256" key="3">
    <source>
        <dbReference type="ARBA" id="ARBA00022553"/>
    </source>
</evidence>
<evidence type="ECO:0000259" key="8">
    <source>
        <dbReference type="PROSITE" id="PS50109"/>
    </source>
</evidence>
<keyword evidence="7" id="KW-1133">Transmembrane helix</keyword>
<dbReference type="EC" id="2.7.13.3" evidence="2"/>
<organism evidence="10 11">
    <name type="scientific">Undibacterium cyanobacteriorum</name>
    <dbReference type="NCBI Taxonomy" id="3073561"/>
    <lineage>
        <taxon>Bacteria</taxon>
        <taxon>Pseudomonadati</taxon>
        <taxon>Pseudomonadota</taxon>
        <taxon>Betaproteobacteria</taxon>
        <taxon>Burkholderiales</taxon>
        <taxon>Oxalobacteraceae</taxon>
        <taxon>Undibacterium</taxon>
    </lineage>
</organism>
<dbReference type="Pfam" id="PF00512">
    <property type="entry name" value="HisKA"/>
    <property type="match status" value="1"/>
</dbReference>
<keyword evidence="5" id="KW-0418">Kinase</keyword>
<dbReference type="InterPro" id="IPR036890">
    <property type="entry name" value="HATPase_C_sf"/>
</dbReference>
<reference evidence="10" key="1">
    <citation type="submission" date="2023-09" db="EMBL/GenBank/DDBJ databases">
        <title>Undibacterium sp. 20NA77.5 isolated from freshwater.</title>
        <authorList>
            <person name="Le V."/>
            <person name="Ko S.-R."/>
            <person name="Ahn C.-Y."/>
            <person name="Oh H.-M."/>
        </authorList>
    </citation>
    <scope>NUCLEOTIDE SEQUENCE</scope>
    <source>
        <strain evidence="10">20NA77.5</strain>
    </source>
</reference>
<feature type="transmembrane region" description="Helical" evidence="7">
    <location>
        <begin position="153"/>
        <end position="174"/>
    </location>
</feature>
<dbReference type="CDD" id="cd00082">
    <property type="entry name" value="HisKA"/>
    <property type="match status" value="1"/>
</dbReference>
<dbReference type="SMART" id="SM00387">
    <property type="entry name" value="HATPase_c"/>
    <property type="match status" value="1"/>
</dbReference>
<dbReference type="Gene3D" id="1.10.287.130">
    <property type="match status" value="1"/>
</dbReference>
<feature type="domain" description="Histidine kinase" evidence="8">
    <location>
        <begin position="503"/>
        <end position="722"/>
    </location>
</feature>
<keyword evidence="10" id="KW-0547">Nucleotide-binding</keyword>
<protein>
    <recommendedName>
        <fullName evidence="2">histidine kinase</fullName>
        <ecNumber evidence="2">2.7.13.3</ecNumber>
    </recommendedName>
</protein>
<feature type="transmembrane region" description="Helical" evidence="7">
    <location>
        <begin position="6"/>
        <end position="27"/>
    </location>
</feature>
<dbReference type="InterPro" id="IPR035965">
    <property type="entry name" value="PAS-like_dom_sf"/>
</dbReference>
<dbReference type="NCBIfam" id="TIGR00229">
    <property type="entry name" value="sensory_box"/>
    <property type="match status" value="1"/>
</dbReference>
<dbReference type="Gene3D" id="3.30.450.20">
    <property type="entry name" value="PAS domain"/>
    <property type="match status" value="2"/>
</dbReference>
<keyword evidence="7" id="KW-0812">Transmembrane</keyword>
<keyword evidence="11" id="KW-1185">Reference proteome</keyword>
<evidence type="ECO:0000256" key="7">
    <source>
        <dbReference type="SAM" id="Phobius"/>
    </source>
</evidence>
<feature type="transmembrane region" description="Helical" evidence="7">
    <location>
        <begin position="97"/>
        <end position="114"/>
    </location>
</feature>
<dbReference type="SUPFAM" id="SSF55874">
    <property type="entry name" value="ATPase domain of HSP90 chaperone/DNA topoisomerase II/histidine kinase"/>
    <property type="match status" value="1"/>
</dbReference>